<comment type="caution">
    <text evidence="1">The sequence shown here is derived from an EMBL/GenBank/DDBJ whole genome shotgun (WGS) entry which is preliminary data.</text>
</comment>
<dbReference type="AlphaFoldDB" id="A0A0F9NXD2"/>
<protein>
    <submittedName>
        <fullName evidence="1">Uncharacterized protein</fullName>
    </submittedName>
</protein>
<gene>
    <name evidence="1" type="ORF">LCGC14_1284430</name>
</gene>
<sequence length="136" mass="15715">MTEMKAVMNLQHEVIKITLQDQQSALRKWQAGKGLIKRCKKAKTEDKAEEYLLWWGHKGSERCSFCRAVLGDCRRCPLFSGRGCHEAWNKISEAEADGGLWFVEVFEKQVPILYEAIRAVEEPGEWSGMVEVREKR</sequence>
<dbReference type="EMBL" id="LAZR01007338">
    <property type="protein sequence ID" value="KKM85902.1"/>
    <property type="molecule type" value="Genomic_DNA"/>
</dbReference>
<accession>A0A0F9NXD2</accession>
<name>A0A0F9NXD2_9ZZZZ</name>
<reference evidence="1" key="1">
    <citation type="journal article" date="2015" name="Nature">
        <title>Complex archaea that bridge the gap between prokaryotes and eukaryotes.</title>
        <authorList>
            <person name="Spang A."/>
            <person name="Saw J.H."/>
            <person name="Jorgensen S.L."/>
            <person name="Zaremba-Niedzwiedzka K."/>
            <person name="Martijn J."/>
            <person name="Lind A.E."/>
            <person name="van Eijk R."/>
            <person name="Schleper C."/>
            <person name="Guy L."/>
            <person name="Ettema T.J."/>
        </authorList>
    </citation>
    <scope>NUCLEOTIDE SEQUENCE</scope>
</reference>
<proteinExistence type="predicted"/>
<evidence type="ECO:0000313" key="1">
    <source>
        <dbReference type="EMBL" id="KKM85902.1"/>
    </source>
</evidence>
<organism evidence="1">
    <name type="scientific">marine sediment metagenome</name>
    <dbReference type="NCBI Taxonomy" id="412755"/>
    <lineage>
        <taxon>unclassified sequences</taxon>
        <taxon>metagenomes</taxon>
        <taxon>ecological metagenomes</taxon>
    </lineage>
</organism>